<dbReference type="PANTHER" id="PTHR13847">
    <property type="entry name" value="SARCOSINE DEHYDROGENASE-RELATED"/>
    <property type="match status" value="1"/>
</dbReference>
<dbReference type="InterPro" id="IPR012727">
    <property type="entry name" value="Gly_oxidase_ThiO"/>
</dbReference>
<dbReference type="RefSeq" id="WP_011647668.1">
    <property type="nucleotide sequence ID" value="NZ_ARYI01000011.1"/>
</dbReference>
<dbReference type="PATRIC" id="fig|1280951.3.peg.2609"/>
<evidence type="ECO:0000313" key="6">
    <source>
        <dbReference type="Proteomes" id="UP000025061"/>
    </source>
</evidence>
<dbReference type="OrthoDB" id="9790035at2"/>
<keyword evidence="6" id="KW-1185">Reference proteome</keyword>
<evidence type="ECO:0000313" key="5">
    <source>
        <dbReference type="EMBL" id="KCZ91498.1"/>
    </source>
</evidence>
<keyword evidence="3" id="KW-0560">Oxidoreductase</keyword>
<accession>A0A059FM09</accession>
<name>A0A059FM09_9PROT</name>
<dbReference type="UniPathway" id="UPA00060"/>
<dbReference type="InterPro" id="IPR036188">
    <property type="entry name" value="FAD/NAD-bd_sf"/>
</dbReference>
<dbReference type="AlphaFoldDB" id="A0A059FM09"/>
<dbReference type="EMBL" id="ARYI01000011">
    <property type="protein sequence ID" value="KCZ91498.1"/>
    <property type="molecule type" value="Genomic_DNA"/>
</dbReference>
<dbReference type="GO" id="GO:0005737">
    <property type="term" value="C:cytoplasm"/>
    <property type="evidence" value="ECO:0007669"/>
    <property type="project" value="TreeGrafter"/>
</dbReference>
<comment type="pathway">
    <text evidence="1">Cofactor biosynthesis; thiamine diphosphate biosynthesis.</text>
</comment>
<dbReference type="GO" id="GO:0009228">
    <property type="term" value="P:thiamine biosynthetic process"/>
    <property type="evidence" value="ECO:0007669"/>
    <property type="project" value="UniProtKB-KW"/>
</dbReference>
<evidence type="ECO:0000256" key="1">
    <source>
        <dbReference type="ARBA" id="ARBA00004948"/>
    </source>
</evidence>
<evidence type="ECO:0000259" key="4">
    <source>
        <dbReference type="Pfam" id="PF01266"/>
    </source>
</evidence>
<comment type="caution">
    <text evidence="5">The sequence shown here is derived from an EMBL/GenBank/DDBJ whole genome shotgun (WGS) entry which is preliminary data.</text>
</comment>
<reference evidence="5 6" key="1">
    <citation type="submission" date="2013-04" db="EMBL/GenBank/DDBJ databases">
        <title>Hyphomonas hirschiana VP5 Genome Sequencing.</title>
        <authorList>
            <person name="Lai Q."/>
            <person name="Shao Z."/>
        </authorList>
    </citation>
    <scope>NUCLEOTIDE SEQUENCE [LARGE SCALE GENOMIC DNA]</scope>
    <source>
        <strain evidence="5 6">VP5</strain>
    </source>
</reference>
<dbReference type="PANTHER" id="PTHR13847:SF289">
    <property type="entry name" value="GLYCINE OXIDASE"/>
    <property type="match status" value="1"/>
</dbReference>
<proteinExistence type="predicted"/>
<dbReference type="GO" id="GO:0050660">
    <property type="term" value="F:flavin adenine dinucleotide binding"/>
    <property type="evidence" value="ECO:0007669"/>
    <property type="project" value="InterPro"/>
</dbReference>
<dbReference type="NCBIfam" id="TIGR02352">
    <property type="entry name" value="thiamin_ThiO"/>
    <property type="match status" value="1"/>
</dbReference>
<evidence type="ECO:0000256" key="2">
    <source>
        <dbReference type="ARBA" id="ARBA00022977"/>
    </source>
</evidence>
<sequence length="388" mass="40869">MFRGFPRKPSSQPRVAIIGAGIIGLSLAFELVFRRGTRVTLFDTRTRGRGASWAAAGMIAPAFEAAAEEGVHPRLFDLCLESAKLWPDFAADIERLSGLPSGFEAAPALAVALDEGEATHLAAISQVLAARGVAHRALNAGELAQMEPALSPDVLGGLELETDTRVDNRRTVRALLAALEASPRVTFVSGPAPLKSRNGRVHLEGHDAIVAAAGWETSVIKVDERGQLYSLVNWDTALDDIDCHAGQMLSVVAGPGAPQRVVRAGHVYLVPREGHVVIGATMEPDRVIDAPEADVIEALRLEGVKLCPALAGAAVTESWAGVRPGTPDHAPFLGETVTPGLYVAAGHYRNGILLAPVTAQILADQIFGQDTGELAAAFTTRRAYSATA</sequence>
<keyword evidence="2" id="KW-0784">Thiamine biosynthesis</keyword>
<dbReference type="InterPro" id="IPR006076">
    <property type="entry name" value="FAD-dep_OxRdtase"/>
</dbReference>
<dbReference type="SUPFAM" id="SSF51905">
    <property type="entry name" value="FAD/NAD(P)-binding domain"/>
    <property type="match status" value="1"/>
</dbReference>
<dbReference type="Gene3D" id="3.50.50.60">
    <property type="entry name" value="FAD/NAD(P)-binding domain"/>
    <property type="match status" value="1"/>
</dbReference>
<protein>
    <submittedName>
        <fullName evidence="5">Putative glycine oxidase</fullName>
    </submittedName>
</protein>
<organism evidence="5 6">
    <name type="scientific">Hyphomonas hirschiana VP5</name>
    <dbReference type="NCBI Taxonomy" id="1280951"/>
    <lineage>
        <taxon>Bacteria</taxon>
        <taxon>Pseudomonadati</taxon>
        <taxon>Pseudomonadota</taxon>
        <taxon>Alphaproteobacteria</taxon>
        <taxon>Hyphomonadales</taxon>
        <taxon>Hyphomonadaceae</taxon>
        <taxon>Hyphomonas</taxon>
    </lineage>
</organism>
<dbReference type="Gene3D" id="3.30.9.10">
    <property type="entry name" value="D-Amino Acid Oxidase, subunit A, domain 2"/>
    <property type="match status" value="1"/>
</dbReference>
<dbReference type="Pfam" id="PF01266">
    <property type="entry name" value="DAO"/>
    <property type="match status" value="1"/>
</dbReference>
<dbReference type="SUPFAM" id="SSF54373">
    <property type="entry name" value="FAD-linked reductases, C-terminal domain"/>
    <property type="match status" value="1"/>
</dbReference>
<gene>
    <name evidence="5" type="ORF">HHI_12939</name>
</gene>
<dbReference type="Proteomes" id="UP000025061">
    <property type="component" value="Unassembled WGS sequence"/>
</dbReference>
<evidence type="ECO:0000256" key="3">
    <source>
        <dbReference type="ARBA" id="ARBA00023002"/>
    </source>
</evidence>
<dbReference type="GO" id="GO:0009229">
    <property type="term" value="P:thiamine diphosphate biosynthetic process"/>
    <property type="evidence" value="ECO:0007669"/>
    <property type="project" value="UniProtKB-UniPathway"/>
</dbReference>
<feature type="domain" description="FAD dependent oxidoreductase" evidence="4">
    <location>
        <begin position="14"/>
        <end position="364"/>
    </location>
</feature>
<dbReference type="GO" id="GO:0016491">
    <property type="term" value="F:oxidoreductase activity"/>
    <property type="evidence" value="ECO:0007669"/>
    <property type="project" value="UniProtKB-KW"/>
</dbReference>